<evidence type="ECO:0000313" key="5">
    <source>
        <dbReference type="Proteomes" id="UP000799753"/>
    </source>
</evidence>
<name>A0A6A6RXE6_9PLEO</name>
<accession>A0A6A6RXE6</accession>
<keyword evidence="2" id="KW-0378">Hydrolase</keyword>
<organism evidence="4 5">
    <name type="scientific">Massarina eburnea CBS 473.64</name>
    <dbReference type="NCBI Taxonomy" id="1395130"/>
    <lineage>
        <taxon>Eukaryota</taxon>
        <taxon>Fungi</taxon>
        <taxon>Dikarya</taxon>
        <taxon>Ascomycota</taxon>
        <taxon>Pezizomycotina</taxon>
        <taxon>Dothideomycetes</taxon>
        <taxon>Pleosporomycetidae</taxon>
        <taxon>Pleosporales</taxon>
        <taxon>Massarineae</taxon>
        <taxon>Massarinaceae</taxon>
        <taxon>Massarina</taxon>
    </lineage>
</organism>
<dbReference type="CDD" id="cd07061">
    <property type="entry name" value="HP_HAP_like"/>
    <property type="match status" value="1"/>
</dbReference>
<evidence type="ECO:0000256" key="3">
    <source>
        <dbReference type="SAM" id="MobiDB-lite"/>
    </source>
</evidence>
<dbReference type="Proteomes" id="UP000799753">
    <property type="component" value="Unassembled WGS sequence"/>
</dbReference>
<keyword evidence="5" id="KW-1185">Reference proteome</keyword>
<dbReference type="SUPFAM" id="SSF53254">
    <property type="entry name" value="Phosphoglycerate mutase-like"/>
    <property type="match status" value="1"/>
</dbReference>
<evidence type="ECO:0000256" key="2">
    <source>
        <dbReference type="ARBA" id="ARBA00022801"/>
    </source>
</evidence>
<sequence length="503" mass="56449">MAFKALSKEETYQHYPEGLKLEGAHIFFRHGARTPTWPLFMVAGLPVYWPLCSGARDMPATVYLDGGNGSQQGVFLWKHVIERVRKDDGPDVSSSDFNLCNHGELTDRGRTSMVQLGHDLRMQYITNLSLLPSVLSHPSTVYFRSSPIPRALESLQHVVWSMFPPESRAPEFGPVTIVQRGERHETLLPNENFCARFIQLYKAYTNRTSERWDNSDEMAYINALIGKHIPHKPIKLAGTPRIHAIDDGITSTLATDKASGVRLPEAFYDKRLGLILDRLAYEEEFGGYSENKELRTVGIGAMLGDVVERMVSQIEHNACSNPNSTSRDDDSKADAGIEAKATKLWLYGSHDTTLGATMASLGADKSIEGERRWPSYGSVVAIELFRDAQSKETTPQPLSRWPSLSLSRQSHRPISRTPTSQLSEAQKSRLQNYYVRLRYNNRSLAIPGCKVAGKNWNGDEAFCTLEAFKDIVDQFTPVNWQKECVESLDRGLPDRVEPAGFIV</sequence>
<dbReference type="Pfam" id="PF00328">
    <property type="entry name" value="His_Phos_2"/>
    <property type="match status" value="1"/>
</dbReference>
<comment type="similarity">
    <text evidence="1">Belongs to the histidine acid phosphatase family.</text>
</comment>
<feature type="region of interest" description="Disordered" evidence="3">
    <location>
        <begin position="391"/>
        <end position="424"/>
    </location>
</feature>
<dbReference type="PANTHER" id="PTHR11567:SF110">
    <property type="entry name" value="2-PHOSPHOXYLOSE PHOSPHATASE 1"/>
    <property type="match status" value="1"/>
</dbReference>
<dbReference type="GO" id="GO:0016791">
    <property type="term" value="F:phosphatase activity"/>
    <property type="evidence" value="ECO:0007669"/>
    <property type="project" value="TreeGrafter"/>
</dbReference>
<evidence type="ECO:0000256" key="1">
    <source>
        <dbReference type="ARBA" id="ARBA00005375"/>
    </source>
</evidence>
<dbReference type="EMBL" id="MU006787">
    <property type="protein sequence ID" value="KAF2639123.1"/>
    <property type="molecule type" value="Genomic_DNA"/>
</dbReference>
<dbReference type="Gene3D" id="3.40.50.1240">
    <property type="entry name" value="Phosphoglycerate mutase-like"/>
    <property type="match status" value="1"/>
</dbReference>
<feature type="compositionally biased region" description="Low complexity" evidence="3">
    <location>
        <begin position="395"/>
        <end position="408"/>
    </location>
</feature>
<evidence type="ECO:0000313" key="4">
    <source>
        <dbReference type="EMBL" id="KAF2639123.1"/>
    </source>
</evidence>
<dbReference type="PANTHER" id="PTHR11567">
    <property type="entry name" value="ACID PHOSPHATASE-RELATED"/>
    <property type="match status" value="1"/>
</dbReference>
<dbReference type="OrthoDB" id="10257284at2759"/>
<protein>
    <submittedName>
        <fullName evidence="4">Phosphoglycerate mutase-like protein</fullName>
    </submittedName>
</protein>
<proteinExistence type="inferred from homology"/>
<dbReference type="InterPro" id="IPR000560">
    <property type="entry name" value="His_Pase_clade-2"/>
</dbReference>
<gene>
    <name evidence="4" type="ORF">P280DRAFT_54007</name>
</gene>
<dbReference type="InterPro" id="IPR029033">
    <property type="entry name" value="His_PPase_superfam"/>
</dbReference>
<reference evidence="4" key="1">
    <citation type="journal article" date="2020" name="Stud. Mycol.">
        <title>101 Dothideomycetes genomes: a test case for predicting lifestyles and emergence of pathogens.</title>
        <authorList>
            <person name="Haridas S."/>
            <person name="Albert R."/>
            <person name="Binder M."/>
            <person name="Bloem J."/>
            <person name="Labutti K."/>
            <person name="Salamov A."/>
            <person name="Andreopoulos B."/>
            <person name="Baker S."/>
            <person name="Barry K."/>
            <person name="Bills G."/>
            <person name="Bluhm B."/>
            <person name="Cannon C."/>
            <person name="Castanera R."/>
            <person name="Culley D."/>
            <person name="Daum C."/>
            <person name="Ezra D."/>
            <person name="Gonzalez J."/>
            <person name="Henrissat B."/>
            <person name="Kuo A."/>
            <person name="Liang C."/>
            <person name="Lipzen A."/>
            <person name="Lutzoni F."/>
            <person name="Magnuson J."/>
            <person name="Mondo S."/>
            <person name="Nolan M."/>
            <person name="Ohm R."/>
            <person name="Pangilinan J."/>
            <person name="Park H.-J."/>
            <person name="Ramirez L."/>
            <person name="Alfaro M."/>
            <person name="Sun H."/>
            <person name="Tritt A."/>
            <person name="Yoshinaga Y."/>
            <person name="Zwiers L.-H."/>
            <person name="Turgeon B."/>
            <person name="Goodwin S."/>
            <person name="Spatafora J."/>
            <person name="Crous P."/>
            <person name="Grigoriev I."/>
        </authorList>
    </citation>
    <scope>NUCLEOTIDE SEQUENCE</scope>
    <source>
        <strain evidence="4">CBS 473.64</strain>
    </source>
</reference>
<dbReference type="InterPro" id="IPR050645">
    <property type="entry name" value="Histidine_acid_phosphatase"/>
</dbReference>
<dbReference type="AlphaFoldDB" id="A0A6A6RXE6"/>